<proteinExistence type="predicted"/>
<dbReference type="SUPFAM" id="SSF51120">
    <property type="entry name" value="beta-Roll"/>
    <property type="match status" value="1"/>
</dbReference>
<dbReference type="EMBL" id="FRFD01000014">
    <property type="protein sequence ID" value="SHO53758.1"/>
    <property type="molecule type" value="Genomic_DNA"/>
</dbReference>
<dbReference type="InterPro" id="IPR011049">
    <property type="entry name" value="Serralysin-like_metalloprot_C"/>
</dbReference>
<gene>
    <name evidence="4" type="ORF">SAMN02745217_04278</name>
</gene>
<accession>A0A1M7YME8</accession>
<dbReference type="InterPro" id="IPR010566">
    <property type="entry name" value="Haemolys_ca-bd"/>
</dbReference>
<evidence type="ECO:0000259" key="3">
    <source>
        <dbReference type="Pfam" id="PF06594"/>
    </source>
</evidence>
<reference evidence="4 5" key="1">
    <citation type="submission" date="2016-12" db="EMBL/GenBank/DDBJ databases">
        <authorList>
            <person name="Song W.-J."/>
            <person name="Kurnit D.M."/>
        </authorList>
    </citation>
    <scope>NUCLEOTIDE SEQUENCE [LARGE SCALE GENOMIC DNA]</scope>
    <source>
        <strain evidence="4 5">DSM 12503</strain>
    </source>
</reference>
<evidence type="ECO:0000313" key="5">
    <source>
        <dbReference type="Proteomes" id="UP000184612"/>
    </source>
</evidence>
<dbReference type="PRINTS" id="PR00313">
    <property type="entry name" value="CABNDNGRPT"/>
</dbReference>
<dbReference type="Pfam" id="PF06594">
    <property type="entry name" value="HCBP_related"/>
    <property type="match status" value="1"/>
</dbReference>
<dbReference type="InterPro" id="IPR001343">
    <property type="entry name" value="Hemolysn_Ca-bd"/>
</dbReference>
<organism evidence="4 5">
    <name type="scientific">Anaerocolumna xylanovorans DSM 12503</name>
    <dbReference type="NCBI Taxonomy" id="1121345"/>
    <lineage>
        <taxon>Bacteria</taxon>
        <taxon>Bacillati</taxon>
        <taxon>Bacillota</taxon>
        <taxon>Clostridia</taxon>
        <taxon>Lachnospirales</taxon>
        <taxon>Lachnospiraceae</taxon>
        <taxon>Anaerocolumna</taxon>
    </lineage>
</organism>
<dbReference type="Pfam" id="PF00353">
    <property type="entry name" value="HemolysinCabind"/>
    <property type="match status" value="2"/>
</dbReference>
<dbReference type="PROSITE" id="PS00330">
    <property type="entry name" value="HEMOLYSIN_CALCIUM"/>
    <property type="match status" value="2"/>
</dbReference>
<comment type="subcellular location">
    <subcellularLocation>
        <location evidence="1">Secreted</location>
    </subcellularLocation>
</comment>
<feature type="non-terminal residue" evidence="4">
    <location>
        <position position="1"/>
    </location>
</feature>
<protein>
    <submittedName>
        <fullName evidence="4">Hemolysin-type calcium-binding repeat-containing protein</fullName>
    </submittedName>
</protein>
<dbReference type="AlphaFoldDB" id="A0A1M7YME8"/>
<dbReference type="PANTHER" id="PTHR38340">
    <property type="entry name" value="S-LAYER PROTEIN"/>
    <property type="match status" value="1"/>
</dbReference>
<sequence>DKVVLEAYFSYYDKNGGNYGANTNKIEKISFVEGTIWDIPYIRNAVLAVTEGNDIITGYEESDDTIDGLGGNDTLSGVGGNDTLYGGNGDDRLYGGSGNDTLYGGTGNDYMDGGTGNDNYSLEKNYGQDTIYDYDSTSGNKDIVDIGENTLNLIFSKDGSSLKVSNANTTDQLTIQSWYSGAAYQTEVFKASDGSQLLNSQVDQLIQSMAVFSQQSGISWNQAIQQKPEEVQAILTQYWSHQNA</sequence>
<evidence type="ECO:0000256" key="1">
    <source>
        <dbReference type="ARBA" id="ARBA00004613"/>
    </source>
</evidence>
<name>A0A1M7YME8_9FIRM</name>
<keyword evidence="2" id="KW-0964">Secreted</keyword>
<dbReference type="GO" id="GO:0005509">
    <property type="term" value="F:calcium ion binding"/>
    <property type="evidence" value="ECO:0007669"/>
    <property type="project" value="InterPro"/>
</dbReference>
<dbReference type="PANTHER" id="PTHR38340:SF1">
    <property type="entry name" value="S-LAYER PROTEIN"/>
    <property type="match status" value="1"/>
</dbReference>
<dbReference type="RefSeq" id="WP_278277169.1">
    <property type="nucleotide sequence ID" value="NZ_FRFD01000014.1"/>
</dbReference>
<dbReference type="Gene3D" id="2.150.10.10">
    <property type="entry name" value="Serralysin-like metalloprotease, C-terminal"/>
    <property type="match status" value="1"/>
</dbReference>
<dbReference type="STRING" id="1121345.SAMN02745217_04278"/>
<dbReference type="GO" id="GO:0005576">
    <property type="term" value="C:extracellular region"/>
    <property type="evidence" value="ECO:0007669"/>
    <property type="project" value="UniProtKB-SubCell"/>
</dbReference>
<keyword evidence="5" id="KW-1185">Reference proteome</keyword>
<evidence type="ECO:0000313" key="4">
    <source>
        <dbReference type="EMBL" id="SHO53758.1"/>
    </source>
</evidence>
<dbReference type="InterPro" id="IPR050557">
    <property type="entry name" value="RTX_toxin/Mannuronan_C5-epim"/>
</dbReference>
<evidence type="ECO:0000256" key="2">
    <source>
        <dbReference type="ARBA" id="ARBA00022525"/>
    </source>
</evidence>
<dbReference type="InterPro" id="IPR018511">
    <property type="entry name" value="Hemolysin-typ_Ca-bd_CS"/>
</dbReference>
<feature type="domain" description="Haemolysin-type calcium binding-related" evidence="3">
    <location>
        <begin position="162"/>
        <end position="197"/>
    </location>
</feature>
<dbReference type="Proteomes" id="UP000184612">
    <property type="component" value="Unassembled WGS sequence"/>
</dbReference>